<dbReference type="EMBL" id="AMGO01000011">
    <property type="protein sequence ID" value="EKE45182.1"/>
    <property type="molecule type" value="Genomic_DNA"/>
</dbReference>
<dbReference type="InterPro" id="IPR005135">
    <property type="entry name" value="Endo/exonuclease/phosphatase"/>
</dbReference>
<organism evidence="3 4">
    <name type="scientific">Oceaniovalibus guishaninsula JLT2003</name>
    <dbReference type="NCBI Taxonomy" id="1231392"/>
    <lineage>
        <taxon>Bacteria</taxon>
        <taxon>Pseudomonadati</taxon>
        <taxon>Pseudomonadota</taxon>
        <taxon>Alphaproteobacteria</taxon>
        <taxon>Rhodobacterales</taxon>
        <taxon>Roseobacteraceae</taxon>
        <taxon>Oceaniovalibus</taxon>
    </lineage>
</organism>
<dbReference type="Gene3D" id="3.60.10.10">
    <property type="entry name" value="Endonuclease/exonuclease/phosphatase"/>
    <property type="match status" value="1"/>
</dbReference>
<dbReference type="SUPFAM" id="SSF56219">
    <property type="entry name" value="DNase I-like"/>
    <property type="match status" value="1"/>
</dbReference>
<dbReference type="GO" id="GO:0003824">
    <property type="term" value="F:catalytic activity"/>
    <property type="evidence" value="ECO:0007669"/>
    <property type="project" value="InterPro"/>
</dbReference>
<dbReference type="PATRIC" id="fig|1231392.3.peg.882"/>
<dbReference type="Pfam" id="PF03372">
    <property type="entry name" value="Exo_endo_phos"/>
    <property type="match status" value="1"/>
</dbReference>
<feature type="domain" description="Endonuclease/exonuclease/phosphatase" evidence="2">
    <location>
        <begin position="105"/>
        <end position="284"/>
    </location>
</feature>
<feature type="transmembrane region" description="Helical" evidence="1">
    <location>
        <begin position="39"/>
        <end position="57"/>
    </location>
</feature>
<evidence type="ECO:0000313" key="3">
    <source>
        <dbReference type="EMBL" id="EKE45182.1"/>
    </source>
</evidence>
<gene>
    <name evidence="3" type="ORF">OCGS_0877</name>
</gene>
<evidence type="ECO:0000256" key="1">
    <source>
        <dbReference type="SAM" id="Phobius"/>
    </source>
</evidence>
<keyword evidence="1" id="KW-0812">Transmembrane</keyword>
<sequence length="294" mass="31433">MTRPRPRAVFWAGIAAILTLLLAGFGGRLHPAGDSLAVARIWLVVAGLIWIGAFVLRHAVRLRAALSLGAVLLAIAATTSAGWLQVAGRAVGPTVYQKNMSFRLRDTTALANDILALRPDIVTLQEIDDDNASLRQQISAALPSWHRCVSDTVGGEAIATHWPVLDRACGPGAAALRVQSPAGPLWIVSVHLHWPWPARQARQVADLLPWLETLDRPVIVAGDFNMVPWSWAVRSIARATGTARAGAPLHTFRVRSVAPVAIDNILLPGGTGRAATRPPLGSDHWGLVVTATEE</sequence>
<evidence type="ECO:0000313" key="4">
    <source>
        <dbReference type="Proteomes" id="UP000006765"/>
    </source>
</evidence>
<name>K2HFD9_9RHOB</name>
<feature type="transmembrane region" description="Helical" evidence="1">
    <location>
        <begin position="64"/>
        <end position="84"/>
    </location>
</feature>
<keyword evidence="1" id="KW-0472">Membrane</keyword>
<reference evidence="3 4" key="1">
    <citation type="journal article" date="2012" name="J. Bacteriol.">
        <title>Draft Genome Sequence of Oceaniovalibus guishaninsula JLT2003T.</title>
        <authorList>
            <person name="Tang K."/>
            <person name="Liu K."/>
            <person name="Jiao N."/>
        </authorList>
    </citation>
    <scope>NUCLEOTIDE SEQUENCE [LARGE SCALE GENOMIC DNA]</scope>
    <source>
        <strain evidence="3 4">JLT2003</strain>
    </source>
</reference>
<comment type="caution">
    <text evidence="3">The sequence shown here is derived from an EMBL/GenBank/DDBJ whole genome shotgun (WGS) entry which is preliminary data.</text>
</comment>
<keyword evidence="4" id="KW-1185">Reference proteome</keyword>
<evidence type="ECO:0000259" key="2">
    <source>
        <dbReference type="Pfam" id="PF03372"/>
    </source>
</evidence>
<accession>K2HFD9</accession>
<dbReference type="RefSeq" id="WP_007426030.1">
    <property type="nucleotide sequence ID" value="NZ_AMGO01000011.1"/>
</dbReference>
<dbReference type="Proteomes" id="UP000006765">
    <property type="component" value="Unassembled WGS sequence"/>
</dbReference>
<protein>
    <recommendedName>
        <fullName evidence="2">Endonuclease/exonuclease/phosphatase domain-containing protein</fullName>
    </recommendedName>
</protein>
<proteinExistence type="predicted"/>
<dbReference type="InterPro" id="IPR036691">
    <property type="entry name" value="Endo/exonu/phosph_ase_sf"/>
</dbReference>
<dbReference type="STRING" id="1231392.OCGS_0877"/>
<keyword evidence="1" id="KW-1133">Transmembrane helix</keyword>
<dbReference type="OrthoDB" id="3808618at2"/>
<dbReference type="AlphaFoldDB" id="K2HFD9"/>
<dbReference type="eggNOG" id="COG3021">
    <property type="taxonomic scope" value="Bacteria"/>
</dbReference>